<proteinExistence type="predicted"/>
<dbReference type="EMBL" id="OZ075127">
    <property type="protein sequence ID" value="CAL4947462.1"/>
    <property type="molecule type" value="Genomic_DNA"/>
</dbReference>
<dbReference type="NCBIfam" id="TIGR01615">
    <property type="entry name" value="A_thal_3542"/>
    <property type="match status" value="1"/>
</dbReference>
<reference evidence="2 3" key="2">
    <citation type="submission" date="2024-10" db="EMBL/GenBank/DDBJ databases">
        <authorList>
            <person name="Ryan C."/>
        </authorList>
    </citation>
    <scope>NUCLEOTIDE SEQUENCE [LARGE SCALE GENOMIC DNA]</scope>
</reference>
<dbReference type="AlphaFoldDB" id="A0ABC8YSK5"/>
<dbReference type="Pfam" id="PF04720">
    <property type="entry name" value="PDDEXK_6"/>
    <property type="match status" value="1"/>
</dbReference>
<sequence>MPSAQNPGRCLTWIRAVPVVQPTSQALLARPQSPHPQLVGPSPVCTAANHCPFATSPTSPAIYELLLPRIDQNRRAPLRTKSKEKPLSVGQPQKKPNHNTQLFQQAMVMEEAMDGEMSLSNMVLGFFEDFERERRPENDDDEDSGAGDSAESKAFWQTQRSQLHEALSKTSPAESRIRADTEAAIKSMRAAEAAASCCSCTGRPAAGGECRRCMLRHVAERLRDAGYNSALCTSKWTRSPDIPSGEHSYVDVVVQTRSGKAVRVVVELSFRAEFEVARAGAEYRALVAALPEVFVGRADRLRGVVKAMCAAAKQCMKENNMHMGPWRKHKYMQAKWLGTPERTAAKAAAPVVVVPAVTVGSPEKQTKFRASMLTFDFGRTAVEVV</sequence>
<evidence type="ECO:0000313" key="3">
    <source>
        <dbReference type="Proteomes" id="UP001497457"/>
    </source>
</evidence>
<evidence type="ECO:0008006" key="4">
    <source>
        <dbReference type="Google" id="ProtNLM"/>
    </source>
</evidence>
<keyword evidence="3" id="KW-1185">Reference proteome</keyword>
<evidence type="ECO:0000256" key="1">
    <source>
        <dbReference type="SAM" id="MobiDB-lite"/>
    </source>
</evidence>
<organism evidence="2 3">
    <name type="scientific">Urochloa decumbens</name>
    <dbReference type="NCBI Taxonomy" id="240449"/>
    <lineage>
        <taxon>Eukaryota</taxon>
        <taxon>Viridiplantae</taxon>
        <taxon>Streptophyta</taxon>
        <taxon>Embryophyta</taxon>
        <taxon>Tracheophyta</taxon>
        <taxon>Spermatophyta</taxon>
        <taxon>Magnoliopsida</taxon>
        <taxon>Liliopsida</taxon>
        <taxon>Poales</taxon>
        <taxon>Poaceae</taxon>
        <taxon>PACMAD clade</taxon>
        <taxon>Panicoideae</taxon>
        <taxon>Panicodae</taxon>
        <taxon>Paniceae</taxon>
        <taxon>Melinidinae</taxon>
        <taxon>Urochloa</taxon>
    </lineage>
</organism>
<accession>A0ABC8YSK5</accession>
<dbReference type="PANTHER" id="PTHR31579">
    <property type="entry name" value="OS03G0796600 PROTEIN"/>
    <property type="match status" value="1"/>
</dbReference>
<gene>
    <name evidence="2" type="ORF">URODEC1_LOCUS36780</name>
</gene>
<evidence type="ECO:0000313" key="2">
    <source>
        <dbReference type="EMBL" id="CAL4947462.1"/>
    </source>
</evidence>
<dbReference type="InterPro" id="IPR006502">
    <property type="entry name" value="PDDEXK-like"/>
</dbReference>
<dbReference type="Proteomes" id="UP001497457">
    <property type="component" value="Chromosome 17b"/>
</dbReference>
<protein>
    <recommendedName>
        <fullName evidence="4">Plant-specific domain TIGR01615 family protein</fullName>
    </recommendedName>
</protein>
<feature type="region of interest" description="Disordered" evidence="1">
    <location>
        <begin position="73"/>
        <end position="99"/>
    </location>
</feature>
<name>A0ABC8YSK5_9POAL</name>
<reference evidence="3" key="1">
    <citation type="submission" date="2024-06" db="EMBL/GenBank/DDBJ databases">
        <authorList>
            <person name="Ryan C."/>
        </authorList>
    </citation>
    <scope>NUCLEOTIDE SEQUENCE [LARGE SCALE GENOMIC DNA]</scope>
</reference>
<dbReference type="PANTHER" id="PTHR31579:SF58">
    <property type="entry name" value="PLANT-SPECIFIC DOMAIN TIGR01615 FAMILY PROTEIN"/>
    <property type="match status" value="1"/>
</dbReference>
<feature type="region of interest" description="Disordered" evidence="1">
    <location>
        <begin position="133"/>
        <end position="176"/>
    </location>
</feature>